<dbReference type="InterPro" id="IPR050154">
    <property type="entry name" value="UbiB_kinase"/>
</dbReference>
<dbReference type="PANTHER" id="PTHR10566">
    <property type="entry name" value="CHAPERONE-ACTIVITY OF BC1 COMPLEX CABC1 -RELATED"/>
    <property type="match status" value="1"/>
</dbReference>
<keyword evidence="4" id="KW-0418">Kinase</keyword>
<evidence type="ECO:0000313" key="4">
    <source>
        <dbReference type="EMBL" id="HIZ64764.1"/>
    </source>
</evidence>
<evidence type="ECO:0000313" key="5">
    <source>
        <dbReference type="Proteomes" id="UP000824056"/>
    </source>
</evidence>
<dbReference type="InterPro" id="IPR011009">
    <property type="entry name" value="Kinase-like_dom_sf"/>
</dbReference>
<accession>A0A9D2JSY4</accession>
<gene>
    <name evidence="4" type="ORF">H9809_02480</name>
</gene>
<dbReference type="SUPFAM" id="SSF56112">
    <property type="entry name" value="Protein kinase-like (PK-like)"/>
    <property type="match status" value="1"/>
</dbReference>
<dbReference type="EMBL" id="DXBG01000056">
    <property type="protein sequence ID" value="HIZ64764.1"/>
    <property type="molecule type" value="Genomic_DNA"/>
</dbReference>
<protein>
    <submittedName>
        <fullName evidence="4">AarF/ABC1/UbiB kinase family protein</fullName>
    </submittedName>
</protein>
<keyword evidence="2" id="KW-1133">Transmembrane helix</keyword>
<keyword evidence="2" id="KW-0472">Membrane</keyword>
<organism evidence="4 5">
    <name type="scientific">Candidatus Blautia pullicola</name>
    <dbReference type="NCBI Taxonomy" id="2838498"/>
    <lineage>
        <taxon>Bacteria</taxon>
        <taxon>Bacillati</taxon>
        <taxon>Bacillota</taxon>
        <taxon>Clostridia</taxon>
        <taxon>Lachnospirales</taxon>
        <taxon>Lachnospiraceae</taxon>
        <taxon>Blautia</taxon>
    </lineage>
</organism>
<dbReference type="GO" id="GO:0016301">
    <property type="term" value="F:kinase activity"/>
    <property type="evidence" value="ECO:0007669"/>
    <property type="project" value="UniProtKB-KW"/>
</dbReference>
<keyword evidence="2" id="KW-0812">Transmembrane</keyword>
<comment type="caution">
    <text evidence="4">The sequence shown here is derived from an EMBL/GenBank/DDBJ whole genome shotgun (WGS) entry which is preliminary data.</text>
</comment>
<evidence type="ECO:0000259" key="3">
    <source>
        <dbReference type="Pfam" id="PF03109"/>
    </source>
</evidence>
<feature type="transmembrane region" description="Helical" evidence="2">
    <location>
        <begin position="497"/>
        <end position="520"/>
    </location>
</feature>
<dbReference type="CDD" id="cd05121">
    <property type="entry name" value="ABC1_ADCK3-like"/>
    <property type="match status" value="1"/>
</dbReference>
<dbReference type="AlphaFoldDB" id="A0A9D2JSY4"/>
<dbReference type="Proteomes" id="UP000824056">
    <property type="component" value="Unassembled WGS sequence"/>
</dbReference>
<dbReference type="Pfam" id="PF03109">
    <property type="entry name" value="ABC1"/>
    <property type="match status" value="1"/>
</dbReference>
<sequence>MSREKHKEYGARLREITAVLRSRGITRGVTPEKLRLILEDLGPAYIKLGQVMSMHSDILPKKYCDELMKLHSEAAPMDFQEVRQVIEEAYGAPAEEIFARIEETPLGSASIAQVHRAVLKTGEQVVVKVQRKGVYELMSRDIALLHRAVKLLPPINMKDLVDLDMVLDEMWDVAREEMDFLIEAANMEEFAARNKDVAFISVPALYKQYTTSKVLVMEYIQGLSVDDKEGLTEEGYDLKEIGSKLADNYMKQVMEDGFFHADPHPGNVKVREGKIVWIDMGMMGRLSERDKELIAKAVKGVAVNDIGAILESVMALGEFRGKPDQSRLYQDIGTLLSKYGTVDMGNIRLAEVMESLMEVMKENKISMPHGLTMLARGLTHMEGVLVEISPEINMVKIASARGAGRILGGLNWEKEIKKEAKALAQSLYKAVDIPGLTADILHGYLKGQTRINLDLHAGEDLSGLLMALIKKLVMGLLVTGLLIGSSILCTTDMKPKLWGIPAIGAIGYILAFGITLCIFLRHMRSGKQ</sequence>
<dbReference type="PANTHER" id="PTHR10566:SF113">
    <property type="entry name" value="PROTEIN ACTIVITY OF BC1 COMPLEX KINASE 7, CHLOROPLASTIC"/>
    <property type="match status" value="1"/>
</dbReference>
<evidence type="ECO:0000256" key="2">
    <source>
        <dbReference type="SAM" id="Phobius"/>
    </source>
</evidence>
<reference evidence="4" key="1">
    <citation type="journal article" date="2021" name="PeerJ">
        <title>Extensive microbial diversity within the chicken gut microbiome revealed by metagenomics and culture.</title>
        <authorList>
            <person name="Gilroy R."/>
            <person name="Ravi A."/>
            <person name="Getino M."/>
            <person name="Pursley I."/>
            <person name="Horton D.L."/>
            <person name="Alikhan N.F."/>
            <person name="Baker D."/>
            <person name="Gharbi K."/>
            <person name="Hall N."/>
            <person name="Watson M."/>
            <person name="Adriaenssens E.M."/>
            <person name="Foster-Nyarko E."/>
            <person name="Jarju S."/>
            <person name="Secka A."/>
            <person name="Antonio M."/>
            <person name="Oren A."/>
            <person name="Chaudhuri R.R."/>
            <person name="La Ragione R."/>
            <person name="Hildebrand F."/>
            <person name="Pallen M.J."/>
        </authorList>
    </citation>
    <scope>NUCLEOTIDE SEQUENCE</scope>
    <source>
        <strain evidence="4">1068</strain>
    </source>
</reference>
<keyword evidence="4" id="KW-0808">Transferase</keyword>
<evidence type="ECO:0000256" key="1">
    <source>
        <dbReference type="ARBA" id="ARBA00009670"/>
    </source>
</evidence>
<feature type="domain" description="ABC1 atypical kinase-like" evidence="3">
    <location>
        <begin position="69"/>
        <end position="311"/>
    </location>
</feature>
<proteinExistence type="inferred from homology"/>
<name>A0A9D2JSY4_9FIRM</name>
<dbReference type="InterPro" id="IPR004147">
    <property type="entry name" value="ABC1_dom"/>
</dbReference>
<comment type="similarity">
    <text evidence="1">Belongs to the protein kinase superfamily. ADCK protein kinase family.</text>
</comment>
<reference evidence="4" key="2">
    <citation type="submission" date="2021-04" db="EMBL/GenBank/DDBJ databases">
        <authorList>
            <person name="Gilroy R."/>
        </authorList>
    </citation>
    <scope>NUCLEOTIDE SEQUENCE</scope>
    <source>
        <strain evidence="4">1068</strain>
    </source>
</reference>
<feature type="transmembrane region" description="Helical" evidence="2">
    <location>
        <begin position="472"/>
        <end position="491"/>
    </location>
</feature>